<keyword evidence="3" id="KW-0999">Mitochondrion inner membrane</keyword>
<keyword evidence="5" id="KW-0496">Mitochondrion</keyword>
<dbReference type="GeneTree" id="ENSGT00970000194097"/>
<evidence type="ECO:0000256" key="1">
    <source>
        <dbReference type="ARBA" id="ARBA00004448"/>
    </source>
</evidence>
<reference evidence="11" key="1">
    <citation type="submission" date="2025-08" db="UniProtKB">
        <authorList>
            <consortium name="Ensembl"/>
        </authorList>
    </citation>
    <scope>IDENTIFICATION</scope>
</reference>
<evidence type="ECO:0000256" key="7">
    <source>
        <dbReference type="ARBA" id="ARBA00038018"/>
    </source>
</evidence>
<evidence type="ECO:0000256" key="4">
    <source>
        <dbReference type="ARBA" id="ARBA00022989"/>
    </source>
</evidence>
<keyword evidence="6" id="KW-0472">Membrane</keyword>
<keyword evidence="4" id="KW-1133">Transmembrane helix</keyword>
<evidence type="ECO:0000256" key="5">
    <source>
        <dbReference type="ARBA" id="ARBA00023128"/>
    </source>
</evidence>
<proteinExistence type="inferred from homology"/>
<keyword evidence="2" id="KW-0812">Transmembrane</keyword>
<evidence type="ECO:0000256" key="6">
    <source>
        <dbReference type="ARBA" id="ARBA00023136"/>
    </source>
</evidence>
<evidence type="ECO:0000256" key="3">
    <source>
        <dbReference type="ARBA" id="ARBA00022792"/>
    </source>
</evidence>
<comment type="subunit">
    <text evidence="9">Interacts with OXA1L; promoting cotranslational quality control in mitochondria.</text>
</comment>
<dbReference type="PANTHER" id="PTHR16296">
    <property type="entry name" value="UNCHARACTERIZED HYPOTHALAMUS PROTEIN HT007"/>
    <property type="match status" value="1"/>
</dbReference>
<dbReference type="InterPro" id="IPR009801">
    <property type="entry name" value="TMEM126"/>
</dbReference>
<evidence type="ECO:0000256" key="10">
    <source>
        <dbReference type="ARBA" id="ARBA00045919"/>
    </source>
</evidence>
<dbReference type="Proteomes" id="UP000694417">
    <property type="component" value="Unplaced"/>
</dbReference>
<evidence type="ECO:0000313" key="11">
    <source>
        <dbReference type="Ensembl" id="ENSUPAP00010004633.1"/>
    </source>
</evidence>
<comment type="similarity">
    <text evidence="7">Belongs to the TMEM126 family.</text>
</comment>
<comment type="function">
    <text evidence="10">Protein required for the cotranslational protein quality control in the inner membrane of the mitochondria. Associates with newly synthesized polypeptides and may act as a chaperone that cooperates with OXA1L for the insertion of newly synthesized mitochondrial proteins into the inner membrane. Required for the assembly of the ND4 module of mitochondrial complex I.</text>
</comment>
<reference evidence="11" key="2">
    <citation type="submission" date="2025-09" db="UniProtKB">
        <authorList>
            <consortium name="Ensembl"/>
        </authorList>
    </citation>
    <scope>IDENTIFICATION</scope>
</reference>
<dbReference type="PANTHER" id="PTHR16296:SF4">
    <property type="entry name" value="TRANSMEMBRANE PROTEIN 126A"/>
    <property type="match status" value="1"/>
</dbReference>
<dbReference type="GO" id="GO:0005743">
    <property type="term" value="C:mitochondrial inner membrane"/>
    <property type="evidence" value="ECO:0007669"/>
    <property type="project" value="UniProtKB-SubCell"/>
</dbReference>
<sequence>MDCWEESNRVKIENYKSHDSIKGNLIFDIINRKIEQLPEAKRNLLEHESTYIGLKAAVCGLIENSLFPHVVHVTQAPTAAGLPMAVSSLNFIVIPIPTTSKRIW</sequence>
<evidence type="ECO:0000256" key="2">
    <source>
        <dbReference type="ARBA" id="ARBA00022692"/>
    </source>
</evidence>
<keyword evidence="12" id="KW-1185">Reference proteome</keyword>
<evidence type="ECO:0000256" key="8">
    <source>
        <dbReference type="ARBA" id="ARBA00039469"/>
    </source>
</evidence>
<organism evidence="11 12">
    <name type="scientific">Urocitellus parryii</name>
    <name type="common">Arctic ground squirrel</name>
    <name type="synonym">Spermophilus parryii</name>
    <dbReference type="NCBI Taxonomy" id="9999"/>
    <lineage>
        <taxon>Eukaryota</taxon>
        <taxon>Metazoa</taxon>
        <taxon>Chordata</taxon>
        <taxon>Craniata</taxon>
        <taxon>Vertebrata</taxon>
        <taxon>Euteleostomi</taxon>
        <taxon>Mammalia</taxon>
        <taxon>Eutheria</taxon>
        <taxon>Euarchontoglires</taxon>
        <taxon>Glires</taxon>
        <taxon>Rodentia</taxon>
        <taxon>Sciuromorpha</taxon>
        <taxon>Sciuridae</taxon>
        <taxon>Xerinae</taxon>
        <taxon>Marmotini</taxon>
        <taxon>Urocitellus</taxon>
    </lineage>
</organism>
<dbReference type="AlphaFoldDB" id="A0A8D2KD42"/>
<dbReference type="GO" id="GO:0032981">
    <property type="term" value="P:mitochondrial respiratory chain complex I assembly"/>
    <property type="evidence" value="ECO:0007669"/>
    <property type="project" value="TreeGrafter"/>
</dbReference>
<name>A0A8D2KD42_UROPR</name>
<dbReference type="Ensembl" id="ENSUPAT00010005312.1">
    <property type="protein sequence ID" value="ENSUPAP00010004633.1"/>
    <property type="gene ID" value="ENSUPAG00010003753.1"/>
</dbReference>
<evidence type="ECO:0000313" key="12">
    <source>
        <dbReference type="Proteomes" id="UP000694417"/>
    </source>
</evidence>
<evidence type="ECO:0000256" key="9">
    <source>
        <dbReference type="ARBA" id="ARBA00044764"/>
    </source>
</evidence>
<comment type="subcellular location">
    <subcellularLocation>
        <location evidence="1">Mitochondrion inner membrane</location>
        <topology evidence="1">Multi-pass membrane protein</topology>
    </subcellularLocation>
</comment>
<dbReference type="Pfam" id="PF07114">
    <property type="entry name" value="TMEM126"/>
    <property type="match status" value="1"/>
</dbReference>
<protein>
    <recommendedName>
        <fullName evidence="8">Transmembrane protein 126A</fullName>
    </recommendedName>
</protein>
<accession>A0A8D2KD42</accession>